<dbReference type="Proteomes" id="UP000765509">
    <property type="component" value="Unassembled WGS sequence"/>
</dbReference>
<evidence type="ECO:0000313" key="2">
    <source>
        <dbReference type="EMBL" id="MBW0487208.1"/>
    </source>
</evidence>
<sequence length="120" mass="13835">MKHIKQRPSLWPVGNYTHSESNNQDNTLPLDLEPCEQQAGMAMPSDFFRSHPAGWRVNHPHCFAVTLTTSWFWPTTVALKESEEILKAYRSILETIGIESPVIKRAKNSPRRDFSFHKSK</sequence>
<comment type="caution">
    <text evidence="2">The sequence shown here is derived from an EMBL/GenBank/DDBJ whole genome shotgun (WGS) entry which is preliminary data.</text>
</comment>
<feature type="region of interest" description="Disordered" evidence="1">
    <location>
        <begin position="1"/>
        <end position="30"/>
    </location>
</feature>
<feature type="compositionally biased region" description="Polar residues" evidence="1">
    <location>
        <begin position="16"/>
        <end position="27"/>
    </location>
</feature>
<name>A0A9Q3H0G3_9BASI</name>
<reference evidence="2" key="1">
    <citation type="submission" date="2021-03" db="EMBL/GenBank/DDBJ databases">
        <title>Draft genome sequence of rust myrtle Austropuccinia psidii MF-1, a brazilian biotype.</title>
        <authorList>
            <person name="Quecine M.C."/>
            <person name="Pachon D.M.R."/>
            <person name="Bonatelli M.L."/>
            <person name="Correr F.H."/>
            <person name="Franceschini L.M."/>
            <person name="Leite T.F."/>
            <person name="Margarido G.R.A."/>
            <person name="Almeida C.A."/>
            <person name="Ferrarezi J.A."/>
            <person name="Labate C.A."/>
        </authorList>
    </citation>
    <scope>NUCLEOTIDE SEQUENCE</scope>
    <source>
        <strain evidence="2">MF-1</strain>
    </source>
</reference>
<evidence type="ECO:0000313" key="3">
    <source>
        <dbReference type="Proteomes" id="UP000765509"/>
    </source>
</evidence>
<gene>
    <name evidence="2" type="ORF">O181_026923</name>
</gene>
<proteinExistence type="predicted"/>
<protein>
    <submittedName>
        <fullName evidence="2">Uncharacterized protein</fullName>
    </submittedName>
</protein>
<dbReference type="AlphaFoldDB" id="A0A9Q3H0G3"/>
<dbReference type="EMBL" id="AVOT02009030">
    <property type="protein sequence ID" value="MBW0487208.1"/>
    <property type="molecule type" value="Genomic_DNA"/>
</dbReference>
<evidence type="ECO:0000256" key="1">
    <source>
        <dbReference type="SAM" id="MobiDB-lite"/>
    </source>
</evidence>
<keyword evidence="3" id="KW-1185">Reference proteome</keyword>
<accession>A0A9Q3H0G3</accession>
<organism evidence="2 3">
    <name type="scientific">Austropuccinia psidii MF-1</name>
    <dbReference type="NCBI Taxonomy" id="1389203"/>
    <lineage>
        <taxon>Eukaryota</taxon>
        <taxon>Fungi</taxon>
        <taxon>Dikarya</taxon>
        <taxon>Basidiomycota</taxon>
        <taxon>Pucciniomycotina</taxon>
        <taxon>Pucciniomycetes</taxon>
        <taxon>Pucciniales</taxon>
        <taxon>Sphaerophragmiaceae</taxon>
        <taxon>Austropuccinia</taxon>
    </lineage>
</organism>